<keyword evidence="3" id="KW-1185">Reference proteome</keyword>
<evidence type="ECO:0000313" key="2">
    <source>
        <dbReference type="EMBL" id="MCP9271805.1"/>
    </source>
</evidence>
<feature type="region of interest" description="Disordered" evidence="1">
    <location>
        <begin position="52"/>
        <end position="84"/>
    </location>
</feature>
<reference evidence="2 3" key="1">
    <citation type="submission" date="2022-06" db="EMBL/GenBank/DDBJ databases">
        <title>Mycolicibacterium sp. CAU 1645 isolated from seawater.</title>
        <authorList>
            <person name="Kim W."/>
        </authorList>
    </citation>
    <scope>NUCLEOTIDE SEQUENCE [LARGE SCALE GENOMIC DNA]</scope>
    <source>
        <strain evidence="2 3">CAU 1645</strain>
    </source>
</reference>
<gene>
    <name evidence="2" type="ORF">NM203_06370</name>
</gene>
<accession>A0ABT1LYY3</accession>
<dbReference type="Proteomes" id="UP001651690">
    <property type="component" value="Unassembled WGS sequence"/>
</dbReference>
<protein>
    <submittedName>
        <fullName evidence="2">Uncharacterized protein</fullName>
    </submittedName>
</protein>
<name>A0ABT1LYY3_9MYCO</name>
<evidence type="ECO:0000313" key="3">
    <source>
        <dbReference type="Proteomes" id="UP001651690"/>
    </source>
</evidence>
<comment type="caution">
    <text evidence="2">The sequence shown here is derived from an EMBL/GenBank/DDBJ whole genome shotgun (WGS) entry which is preliminary data.</text>
</comment>
<feature type="compositionally biased region" description="Acidic residues" evidence="1">
    <location>
        <begin position="60"/>
        <end position="76"/>
    </location>
</feature>
<dbReference type="EMBL" id="JANDBD010000002">
    <property type="protein sequence ID" value="MCP9271805.1"/>
    <property type="molecule type" value="Genomic_DNA"/>
</dbReference>
<proteinExistence type="predicted"/>
<sequence length="84" mass="9205">MAFKLTYTDGAEADYDDDTAWEVDDGVLKIGRTEGDWSVLVSPSHWAVIEVGGATTAKDESDDDQDTGEDDADDKDEDTKKDED</sequence>
<evidence type="ECO:0000256" key="1">
    <source>
        <dbReference type="SAM" id="MobiDB-lite"/>
    </source>
</evidence>
<organism evidence="2 3">
    <name type="scientific">Mycolicibacterium arenosum</name>
    <dbReference type="NCBI Taxonomy" id="2952157"/>
    <lineage>
        <taxon>Bacteria</taxon>
        <taxon>Bacillati</taxon>
        <taxon>Actinomycetota</taxon>
        <taxon>Actinomycetes</taxon>
        <taxon>Mycobacteriales</taxon>
        <taxon>Mycobacteriaceae</taxon>
        <taxon>Mycolicibacterium</taxon>
    </lineage>
</organism>
<dbReference type="RefSeq" id="WP_255058878.1">
    <property type="nucleotide sequence ID" value="NZ_JANDBD010000002.1"/>
</dbReference>